<sequence>MEQVGICRRGRFSLSERLVAIALALVAVVSPLYIDRRQSVETGIGVQPCNISSCLPLLLLVLIMATSLSIFRRGSFSSNERLVAIGLALVAVVSPLYIDRRQSVETELDVQPINSSSYLPLLLLVLMISLGVCKSGRFSSYDRPVAIVLALVAVVSPLYIDRRQTVESELFVLAINNSSYLPLPLLLLVLIIAITLSSYLDRSFSGFDPYWIHRAGGSSYGIIIALVVGSIGCWEDSVRRARGIGYLSMPSERWVGFRILFFERVIIGCMDDIWVSVLVGEELTECSEGRGFELDGSGSLGGWLWRGVFMWSIEGLLGEAAAAETLVSDRRRR</sequence>
<evidence type="ECO:0000256" key="1">
    <source>
        <dbReference type="SAM" id="Phobius"/>
    </source>
</evidence>
<gene>
    <name evidence="2" type="ORF">F0562_003018</name>
</gene>
<keyword evidence="1" id="KW-0812">Transmembrane</keyword>
<keyword evidence="1" id="KW-0472">Membrane</keyword>
<feature type="transmembrane region" description="Helical" evidence="1">
    <location>
        <begin position="212"/>
        <end position="232"/>
    </location>
</feature>
<feature type="transmembrane region" description="Helical" evidence="1">
    <location>
        <begin position="143"/>
        <end position="160"/>
    </location>
</feature>
<feature type="transmembrane region" description="Helical" evidence="1">
    <location>
        <begin position="50"/>
        <end position="70"/>
    </location>
</feature>
<protein>
    <submittedName>
        <fullName evidence="2">Uncharacterized protein</fullName>
    </submittedName>
</protein>
<feature type="transmembrane region" description="Helical" evidence="1">
    <location>
        <begin position="18"/>
        <end position="34"/>
    </location>
</feature>
<dbReference type="OrthoDB" id="1929320at2759"/>
<dbReference type="PANTHER" id="PTHR35758:SF2">
    <property type="entry name" value="TRANSMEMBRANE PROTEIN"/>
    <property type="match status" value="1"/>
</dbReference>
<name>A0A5J5BT30_9ASTE</name>
<reference evidence="2 3" key="1">
    <citation type="submission" date="2019-09" db="EMBL/GenBank/DDBJ databases">
        <title>A chromosome-level genome assembly of the Chinese tupelo Nyssa sinensis.</title>
        <authorList>
            <person name="Yang X."/>
            <person name="Kang M."/>
            <person name="Yang Y."/>
            <person name="Xiong H."/>
            <person name="Wang M."/>
            <person name="Zhang Z."/>
            <person name="Wang Z."/>
            <person name="Wu H."/>
            <person name="Ma T."/>
            <person name="Liu J."/>
            <person name="Xi Z."/>
        </authorList>
    </citation>
    <scope>NUCLEOTIDE SEQUENCE [LARGE SCALE GENOMIC DNA]</scope>
    <source>
        <strain evidence="2">J267</strain>
        <tissue evidence="2">Leaf</tissue>
    </source>
</reference>
<evidence type="ECO:0000313" key="2">
    <source>
        <dbReference type="EMBL" id="KAA8546243.1"/>
    </source>
</evidence>
<accession>A0A5J5BT30</accession>
<dbReference type="AlphaFoldDB" id="A0A5J5BT30"/>
<keyword evidence="3" id="KW-1185">Reference proteome</keyword>
<dbReference type="PANTHER" id="PTHR35758">
    <property type="entry name" value="TRANSMEMBRANE PROTEIN"/>
    <property type="match status" value="1"/>
</dbReference>
<organism evidence="2 3">
    <name type="scientific">Nyssa sinensis</name>
    <dbReference type="NCBI Taxonomy" id="561372"/>
    <lineage>
        <taxon>Eukaryota</taxon>
        <taxon>Viridiplantae</taxon>
        <taxon>Streptophyta</taxon>
        <taxon>Embryophyta</taxon>
        <taxon>Tracheophyta</taxon>
        <taxon>Spermatophyta</taxon>
        <taxon>Magnoliopsida</taxon>
        <taxon>eudicotyledons</taxon>
        <taxon>Gunneridae</taxon>
        <taxon>Pentapetalae</taxon>
        <taxon>asterids</taxon>
        <taxon>Cornales</taxon>
        <taxon>Nyssaceae</taxon>
        <taxon>Nyssa</taxon>
    </lineage>
</organism>
<dbReference type="EMBL" id="CM018032">
    <property type="protein sequence ID" value="KAA8546243.1"/>
    <property type="molecule type" value="Genomic_DNA"/>
</dbReference>
<proteinExistence type="predicted"/>
<evidence type="ECO:0000313" key="3">
    <source>
        <dbReference type="Proteomes" id="UP000325577"/>
    </source>
</evidence>
<feature type="transmembrane region" description="Helical" evidence="1">
    <location>
        <begin position="180"/>
        <end position="200"/>
    </location>
</feature>
<dbReference type="Proteomes" id="UP000325577">
    <property type="component" value="Linkage Group LG1"/>
</dbReference>
<feature type="transmembrane region" description="Helical" evidence="1">
    <location>
        <begin position="118"/>
        <end position="136"/>
    </location>
</feature>
<keyword evidence="1" id="KW-1133">Transmembrane helix</keyword>